<keyword evidence="2" id="KW-0659">Purine metabolism</keyword>
<dbReference type="Gene3D" id="2.60.120.260">
    <property type="entry name" value="Galactose-binding domain-like"/>
    <property type="match status" value="2"/>
</dbReference>
<evidence type="ECO:0000256" key="1">
    <source>
        <dbReference type="ARBA" id="ARBA00009242"/>
    </source>
</evidence>
<dbReference type="Proteomes" id="UP001596157">
    <property type="component" value="Unassembled WGS sequence"/>
</dbReference>
<dbReference type="RefSeq" id="WP_378250788.1">
    <property type="nucleotide sequence ID" value="NZ_JBHSKF010000019.1"/>
</dbReference>
<dbReference type="SUPFAM" id="SSF49785">
    <property type="entry name" value="Galactose-binding domain-like"/>
    <property type="match status" value="2"/>
</dbReference>
<name>A0ABW0EZ88_9PSEU</name>
<gene>
    <name evidence="2 4" type="primary">alc</name>
    <name evidence="4" type="ORF">ACFPM7_27875</name>
</gene>
<evidence type="ECO:0000313" key="4">
    <source>
        <dbReference type="EMBL" id="MFC5290885.1"/>
    </source>
</evidence>
<evidence type="ECO:0000313" key="5">
    <source>
        <dbReference type="Proteomes" id="UP001596157"/>
    </source>
</evidence>
<accession>A0ABW0EZ88</accession>
<dbReference type="Pfam" id="PF03561">
    <property type="entry name" value="Allantoicase"/>
    <property type="match status" value="2"/>
</dbReference>
<proteinExistence type="inferred from homology"/>
<dbReference type="InterPro" id="IPR008979">
    <property type="entry name" value="Galactose-bd-like_sf"/>
</dbReference>
<dbReference type="InterPro" id="IPR005164">
    <property type="entry name" value="Allantoicase"/>
</dbReference>
<dbReference type="HAMAP" id="MF_00813">
    <property type="entry name" value="Allantoicase"/>
    <property type="match status" value="1"/>
</dbReference>
<keyword evidence="5" id="KW-1185">Reference proteome</keyword>
<dbReference type="EC" id="3.5.3.4" evidence="2"/>
<comment type="caution">
    <text evidence="4">The sequence shown here is derived from an EMBL/GenBank/DDBJ whole genome shotgun (WGS) entry which is preliminary data.</text>
</comment>
<dbReference type="PANTHER" id="PTHR12045">
    <property type="entry name" value="ALLANTOICASE"/>
    <property type="match status" value="1"/>
</dbReference>
<dbReference type="NCBIfam" id="TIGR02961">
    <property type="entry name" value="allantoicase"/>
    <property type="match status" value="1"/>
</dbReference>
<organism evidence="4 5">
    <name type="scientific">Actinokineospora guangxiensis</name>
    <dbReference type="NCBI Taxonomy" id="1490288"/>
    <lineage>
        <taxon>Bacteria</taxon>
        <taxon>Bacillati</taxon>
        <taxon>Actinomycetota</taxon>
        <taxon>Actinomycetes</taxon>
        <taxon>Pseudonocardiales</taxon>
        <taxon>Pseudonocardiaceae</taxon>
        <taxon>Actinokineospora</taxon>
    </lineage>
</organism>
<comment type="pathway">
    <text evidence="2">Nitrogen metabolism; (S)-allantoin degradation; (S)-ureidoglycolate from allantoate (aminidohydrolase route): step 1/1.</text>
</comment>
<keyword evidence="2 4" id="KW-0378">Hydrolase</keyword>
<comment type="catalytic activity">
    <reaction evidence="2">
        <text>allantoate + H2O = (S)-ureidoglycolate + urea</text>
        <dbReference type="Rhea" id="RHEA:11016"/>
        <dbReference type="ChEBI" id="CHEBI:15377"/>
        <dbReference type="ChEBI" id="CHEBI:16199"/>
        <dbReference type="ChEBI" id="CHEBI:17536"/>
        <dbReference type="ChEBI" id="CHEBI:57296"/>
        <dbReference type="EC" id="3.5.3.4"/>
    </reaction>
</comment>
<dbReference type="PANTHER" id="PTHR12045:SF3">
    <property type="entry name" value="INACTIVE ALLANTOICASE-RELATED"/>
    <property type="match status" value="1"/>
</dbReference>
<dbReference type="InterPro" id="IPR015908">
    <property type="entry name" value="Allantoicase_dom"/>
</dbReference>
<evidence type="ECO:0000256" key="2">
    <source>
        <dbReference type="HAMAP-Rule" id="MF_00813"/>
    </source>
</evidence>
<protein>
    <recommendedName>
        <fullName evidence="2">Probable allantoicase</fullName>
        <ecNumber evidence="2">3.5.3.4</ecNumber>
    </recommendedName>
    <alternativeName>
        <fullName evidence="2">Allantoate amidinohydrolase</fullName>
    </alternativeName>
</protein>
<feature type="domain" description="Allantoicase" evidence="3">
    <location>
        <begin position="16"/>
        <end position="165"/>
    </location>
</feature>
<dbReference type="EMBL" id="JBHSKF010000019">
    <property type="protein sequence ID" value="MFC5290885.1"/>
    <property type="molecule type" value="Genomic_DNA"/>
</dbReference>
<evidence type="ECO:0000259" key="3">
    <source>
        <dbReference type="Pfam" id="PF03561"/>
    </source>
</evidence>
<dbReference type="GO" id="GO:0004037">
    <property type="term" value="F:allantoicase activity"/>
    <property type="evidence" value="ECO:0007669"/>
    <property type="project" value="UniProtKB-EC"/>
</dbReference>
<reference evidence="5" key="1">
    <citation type="journal article" date="2019" name="Int. J. Syst. Evol. Microbiol.">
        <title>The Global Catalogue of Microorganisms (GCM) 10K type strain sequencing project: providing services to taxonomists for standard genome sequencing and annotation.</title>
        <authorList>
            <consortium name="The Broad Institute Genomics Platform"/>
            <consortium name="The Broad Institute Genome Sequencing Center for Infectious Disease"/>
            <person name="Wu L."/>
            <person name="Ma J."/>
        </authorList>
    </citation>
    <scope>NUCLEOTIDE SEQUENCE [LARGE SCALE GENOMIC DNA]</scope>
    <source>
        <strain evidence="5">CCUG 59778</strain>
    </source>
</reference>
<feature type="domain" description="Allantoicase" evidence="3">
    <location>
        <begin position="185"/>
        <end position="312"/>
    </location>
</feature>
<sequence length="324" mass="35188">MSDWQALPDLAVRRFGGSVVWADDESFAEKENLITAAPPGYQPHTFGHKGQVYDGWETRRRRSPGEDSAIVRLGLPGIIRGVVVDTAFFTGNYPPACSVAATAVPGYPDPAELAAAPWEPLLTQVPLTGDSRAEFDVDNPHRHTHVRLTMHPDGGIARLRVHGEPTPDPTLIDPDALDLAALENGARVVACSDMFYSSPSNLIAPGSPASMGEGWETRRRRDTGNDWAVIRLAAEGIIRFAELDTTHFKHNAPGWATLSTGGPDEWTPLLPRTRLQPDTRHRFPIPNAPATTAVRLDIHPDGGMARLRLYGSLTPTGRGTLTIP</sequence>
<comment type="similarity">
    <text evidence="1 2">Belongs to the allantoicase family.</text>
</comment>